<dbReference type="AlphaFoldDB" id="A0A9D4YH83"/>
<accession>A0A9D4YH83</accession>
<feature type="domain" description="Neutral/alkaline non-lysosomal ceramidase N-terminal" evidence="2">
    <location>
        <begin position="1"/>
        <end position="81"/>
    </location>
</feature>
<comment type="cofactor">
    <cofactor evidence="1">
        <name>Zn(2+)</name>
        <dbReference type="ChEBI" id="CHEBI:29105"/>
    </cofactor>
    <text evidence="1">Binds 1 zinc ion per subunit.</text>
</comment>
<dbReference type="InterPro" id="IPR006823">
    <property type="entry name" value="Ceramidase_alk"/>
</dbReference>
<dbReference type="EMBL" id="JAMSHJ010000002">
    <property type="protein sequence ID" value="KAI5439079.1"/>
    <property type="molecule type" value="Genomic_DNA"/>
</dbReference>
<comment type="caution">
    <text evidence="3">The sequence shown here is derived from an EMBL/GenBank/DDBJ whole genome shotgun (WGS) entry which is preliminary data.</text>
</comment>
<dbReference type="GO" id="GO:0042759">
    <property type="term" value="P:long-chain fatty acid biosynthetic process"/>
    <property type="evidence" value="ECO:0007669"/>
    <property type="project" value="TreeGrafter"/>
</dbReference>
<keyword evidence="6" id="KW-1185">Reference proteome</keyword>
<dbReference type="Gramene" id="Psat02G0472600-T1">
    <property type="protein sequence ID" value="KAI5439079.1"/>
    <property type="gene ID" value="KIW84_024726"/>
</dbReference>
<dbReference type="Proteomes" id="UP001058974">
    <property type="component" value="Chromosome 2"/>
</dbReference>
<dbReference type="GO" id="GO:0016020">
    <property type="term" value="C:membrane"/>
    <property type="evidence" value="ECO:0007669"/>
    <property type="project" value="GOC"/>
</dbReference>
<dbReference type="Gramene" id="Psat02G0489800-T1">
    <property type="protein sequence ID" value="KAI5439296.1"/>
    <property type="gene ID" value="KIW84_024898"/>
</dbReference>
<keyword evidence="1" id="KW-0479">Metal-binding</keyword>
<dbReference type="GO" id="GO:0046512">
    <property type="term" value="P:sphingosine biosynthetic process"/>
    <property type="evidence" value="ECO:0007669"/>
    <property type="project" value="TreeGrafter"/>
</dbReference>
<dbReference type="InterPro" id="IPR031329">
    <property type="entry name" value="NEUT/ALK_ceramidase_N"/>
</dbReference>
<protein>
    <recommendedName>
        <fullName evidence="2">Neutral/alkaline non-lysosomal ceramidase N-terminal domain-containing protein</fullName>
    </recommendedName>
</protein>
<dbReference type="GO" id="GO:0005576">
    <property type="term" value="C:extracellular region"/>
    <property type="evidence" value="ECO:0007669"/>
    <property type="project" value="TreeGrafter"/>
</dbReference>
<dbReference type="PANTHER" id="PTHR12670:SF1">
    <property type="entry name" value="NEUTRAL CERAMIDASE"/>
    <property type="match status" value="1"/>
</dbReference>
<dbReference type="Pfam" id="PF04734">
    <property type="entry name" value="Ceramidase_alk"/>
    <property type="match status" value="1"/>
</dbReference>
<evidence type="ECO:0000313" key="4">
    <source>
        <dbReference type="EMBL" id="KAI5439294.1"/>
    </source>
</evidence>
<dbReference type="EMBL" id="JAMSHJ010000002">
    <property type="protein sequence ID" value="KAI5439296.1"/>
    <property type="molecule type" value="Genomic_DNA"/>
</dbReference>
<dbReference type="GO" id="GO:0046872">
    <property type="term" value="F:metal ion binding"/>
    <property type="evidence" value="ECO:0007669"/>
    <property type="project" value="UniProtKB-KW"/>
</dbReference>
<dbReference type="PANTHER" id="PTHR12670">
    <property type="entry name" value="CERAMIDASE"/>
    <property type="match status" value="1"/>
</dbReference>
<name>A0A9D4YH83_PEA</name>
<gene>
    <name evidence="3" type="ORF">KIW84_024726</name>
    <name evidence="4" type="ORF">KIW84_024896</name>
    <name evidence="5" type="ORF">KIW84_024898</name>
</gene>
<feature type="binding site" evidence="1">
    <location>
        <position position="71"/>
    </location>
    <ligand>
        <name>Zn(2+)</name>
        <dbReference type="ChEBI" id="CHEBI:29105"/>
    </ligand>
</feature>
<evidence type="ECO:0000313" key="5">
    <source>
        <dbReference type="EMBL" id="KAI5439296.1"/>
    </source>
</evidence>
<evidence type="ECO:0000313" key="6">
    <source>
        <dbReference type="Proteomes" id="UP001058974"/>
    </source>
</evidence>
<sequence length="181" mass="21008">MKLPYDWDPSILPIQIFQIGQFVILSVPGEFTTVAGRRLRDAVKTVLSGDKSFGSNIHAVIAGLTNTYSQYVTTYEEMRIQWEIMQIHRMPKNSCHYRDDVQRSPRAFMLSNDFNMKNDSLAQDKLLKQRLGLEGRLRDDRGNHQTMNKDASNQAEELNLKFIIQPPCWLCFPLFLHFQVT</sequence>
<keyword evidence="1" id="KW-0862">Zinc</keyword>
<evidence type="ECO:0000259" key="2">
    <source>
        <dbReference type="Pfam" id="PF04734"/>
    </source>
</evidence>
<organism evidence="3 6">
    <name type="scientific">Pisum sativum</name>
    <name type="common">Garden pea</name>
    <name type="synonym">Lathyrus oleraceus</name>
    <dbReference type="NCBI Taxonomy" id="3888"/>
    <lineage>
        <taxon>Eukaryota</taxon>
        <taxon>Viridiplantae</taxon>
        <taxon>Streptophyta</taxon>
        <taxon>Embryophyta</taxon>
        <taxon>Tracheophyta</taxon>
        <taxon>Spermatophyta</taxon>
        <taxon>Magnoliopsida</taxon>
        <taxon>eudicotyledons</taxon>
        <taxon>Gunneridae</taxon>
        <taxon>Pentapetalae</taxon>
        <taxon>rosids</taxon>
        <taxon>fabids</taxon>
        <taxon>Fabales</taxon>
        <taxon>Fabaceae</taxon>
        <taxon>Papilionoideae</taxon>
        <taxon>50 kb inversion clade</taxon>
        <taxon>NPAAA clade</taxon>
        <taxon>Hologalegina</taxon>
        <taxon>IRL clade</taxon>
        <taxon>Fabeae</taxon>
        <taxon>Lathyrus</taxon>
    </lineage>
</organism>
<dbReference type="GO" id="GO:0017040">
    <property type="term" value="F:N-acylsphingosine amidohydrolase activity"/>
    <property type="evidence" value="ECO:0007669"/>
    <property type="project" value="InterPro"/>
</dbReference>
<evidence type="ECO:0000313" key="3">
    <source>
        <dbReference type="EMBL" id="KAI5439079.1"/>
    </source>
</evidence>
<proteinExistence type="predicted"/>
<reference evidence="3 6" key="1">
    <citation type="journal article" date="2022" name="Nat. Genet.">
        <title>Improved pea reference genome and pan-genome highlight genomic features and evolutionary characteristics.</title>
        <authorList>
            <person name="Yang T."/>
            <person name="Liu R."/>
            <person name="Luo Y."/>
            <person name="Hu S."/>
            <person name="Wang D."/>
            <person name="Wang C."/>
            <person name="Pandey M.K."/>
            <person name="Ge S."/>
            <person name="Xu Q."/>
            <person name="Li N."/>
            <person name="Li G."/>
            <person name="Huang Y."/>
            <person name="Saxena R.K."/>
            <person name="Ji Y."/>
            <person name="Li M."/>
            <person name="Yan X."/>
            <person name="He Y."/>
            <person name="Liu Y."/>
            <person name="Wang X."/>
            <person name="Xiang C."/>
            <person name="Varshney R.K."/>
            <person name="Ding H."/>
            <person name="Gao S."/>
            <person name="Zong X."/>
        </authorList>
    </citation>
    <scope>NUCLEOTIDE SEQUENCE [LARGE SCALE GENOMIC DNA]</scope>
    <source>
        <strain evidence="3 6">cv. Zhongwan 6</strain>
    </source>
</reference>
<dbReference type="Gramene" id="Psat02G0489600-T1">
    <property type="protein sequence ID" value="KAI5439294.1"/>
    <property type="gene ID" value="KIW84_024896"/>
</dbReference>
<feature type="binding site" evidence="1">
    <location>
        <position position="30"/>
    </location>
    <ligand>
        <name>Zn(2+)</name>
        <dbReference type="ChEBI" id="CHEBI:29105"/>
    </ligand>
</feature>
<dbReference type="EMBL" id="JAMSHJ010000002">
    <property type="protein sequence ID" value="KAI5439294.1"/>
    <property type="molecule type" value="Genomic_DNA"/>
</dbReference>
<dbReference type="GO" id="GO:0046514">
    <property type="term" value="P:ceramide catabolic process"/>
    <property type="evidence" value="ECO:0007669"/>
    <property type="project" value="InterPro"/>
</dbReference>
<evidence type="ECO:0000256" key="1">
    <source>
        <dbReference type="PIRSR" id="PIRSR606823-2"/>
    </source>
</evidence>